<feature type="compositionally biased region" description="Polar residues" evidence="1">
    <location>
        <begin position="969"/>
        <end position="991"/>
    </location>
</feature>
<protein>
    <submittedName>
        <fullName evidence="2">Uncharacterized protein</fullName>
    </submittedName>
</protein>
<dbReference type="PANTHER" id="PTHR13402:SF6">
    <property type="entry name" value="SECRETORY 16, ISOFORM I"/>
    <property type="match status" value="1"/>
</dbReference>
<evidence type="ECO:0000256" key="1">
    <source>
        <dbReference type="SAM" id="MobiDB-lite"/>
    </source>
</evidence>
<feature type="compositionally biased region" description="Basic and acidic residues" evidence="1">
    <location>
        <begin position="992"/>
        <end position="1003"/>
    </location>
</feature>
<feature type="compositionally biased region" description="Acidic residues" evidence="1">
    <location>
        <begin position="657"/>
        <end position="693"/>
    </location>
</feature>
<dbReference type="GO" id="GO:0012507">
    <property type="term" value="C:ER to Golgi transport vesicle membrane"/>
    <property type="evidence" value="ECO:0007669"/>
    <property type="project" value="TreeGrafter"/>
</dbReference>
<feature type="compositionally biased region" description="Low complexity" evidence="1">
    <location>
        <begin position="841"/>
        <end position="861"/>
    </location>
</feature>
<dbReference type="GO" id="GO:0070971">
    <property type="term" value="C:endoplasmic reticulum exit site"/>
    <property type="evidence" value="ECO:0007669"/>
    <property type="project" value="TreeGrafter"/>
</dbReference>
<feature type="compositionally biased region" description="Polar residues" evidence="1">
    <location>
        <begin position="1131"/>
        <end position="1142"/>
    </location>
</feature>
<accession>A0A9Q0MGJ4</accession>
<evidence type="ECO:0000313" key="2">
    <source>
        <dbReference type="EMBL" id="KAJ6223160.1"/>
    </source>
</evidence>
<feature type="compositionally biased region" description="Polar residues" evidence="1">
    <location>
        <begin position="793"/>
        <end position="811"/>
    </location>
</feature>
<evidence type="ECO:0000313" key="3">
    <source>
        <dbReference type="Proteomes" id="UP001142055"/>
    </source>
</evidence>
<keyword evidence="3" id="KW-1185">Reference proteome</keyword>
<gene>
    <name evidence="2" type="ORF">RDWZM_001705</name>
</gene>
<dbReference type="GO" id="GO:0070973">
    <property type="term" value="P:protein localization to endoplasmic reticulum exit site"/>
    <property type="evidence" value="ECO:0007669"/>
    <property type="project" value="TreeGrafter"/>
</dbReference>
<feature type="region of interest" description="Disordered" evidence="1">
    <location>
        <begin position="1053"/>
        <end position="1162"/>
    </location>
</feature>
<feature type="region of interest" description="Disordered" evidence="1">
    <location>
        <begin position="653"/>
        <end position="822"/>
    </location>
</feature>
<dbReference type="PANTHER" id="PTHR13402">
    <property type="entry name" value="RGPR-RELATED"/>
    <property type="match status" value="1"/>
</dbReference>
<feature type="region of interest" description="Disordered" evidence="1">
    <location>
        <begin position="1"/>
        <end position="21"/>
    </location>
</feature>
<feature type="compositionally biased region" description="Polar residues" evidence="1">
    <location>
        <begin position="862"/>
        <end position="895"/>
    </location>
</feature>
<feature type="compositionally biased region" description="Basic and acidic residues" evidence="1">
    <location>
        <begin position="694"/>
        <end position="727"/>
    </location>
</feature>
<dbReference type="Proteomes" id="UP001142055">
    <property type="component" value="Chromosome 1"/>
</dbReference>
<comment type="caution">
    <text evidence="2">The sequence shown here is derived from an EMBL/GenBank/DDBJ whole genome shotgun (WGS) entry which is preliminary data.</text>
</comment>
<sequence length="1181" mass="132666">MESNLSQSQSRPPSVNSVHSVNLGSTYSGYFPQMHNHNAQNVLQQQQQPQANISLGSMHYQPNTTYPMSYSVQSQHQPQIHPQQQPQPYVSGNNQTVSMNYHYSISASAAAAAAAAAFSSYHHQQNHQNHNYQQQAQQQQMVQWPASNVQQQQVGQYYPQQQIQQVQPIQQQPSDYQQYVSQYYREYYRRLMYQQHQQQIQAQQRAPHKFSRIHAHGSFSSHDNRLMVIEPNCRVALYNLQEIFTEQLYSSLHLQSLLTHTTTVQQSTDDGCTRTLLPFNDSKIALNWIRIRMLEDSNVNYELKLILKVIIMLYNHNGSVSGFDLSELLYEIVSGGLNNDSTDLSTDKLSQTGSDQVSQSKEQLLGHMRKLLMRGQRRVAITFAQNNGLFDHAIALAYLTVFLTPNVVTQGFDNGTMISTIRKFINTTLNVTDPLFVFYSHLLQIAANHANLSNTTGNPIPNTANSKIESLESFIILLANDIQFDKVEITNNSLRNLIDLMIALLKNDYDYVLPDDLFTERFDCLLVNECLEFARFEGQRHNPRLLLRKLEFAFELFDFGFGRQALNYCSQIRAKLTEASLDLKYVQENTTQMRASRLAQFLLPLSNLPETDDDENREYICNLWLFQMLKIITRYESSKTAKFDSPLIKVVESESAAAEDGEDENSCDIDETEHDDETTGNDIEDEDLSEEIEIDKNVSDKTNEPKHSNTRNEKNKNESKIEQDKSLKLRTLPLNQTPTTKNISQQMMNDTDNSNNIKHSTPILNDSKNHEELKVQSESSTQELPLSPPPATPSQYNQQQNDGASFQSLPSQPKEMFNQHFNANSRALNSIQEAPFERTESFSSNPSQPQSPIKSSMQPSQLQQTTSFDYFASNGSSSFNMNSLQNELPSPQGDVQDSMPRRDSVNNNNNSSINFFQPPPPPSFDSSPPVLDFMSSGQVTNIPTFDPISLDDNDQHNSSSMMATAAGFNPNNGSRDFYQQSNQNNNTQPKSDSNKVGDQKDSNLSKNSPSKNGGILSSFFGKFKTKNQAILPDDSNPSIVYDPVLKRWVDKSAGDQGADAGLPPPPPKIPMGMMADTTVTNGNNNSNPKSEPNSTISSPMNANFPSSPSFPSFDSSFNQPAPTAAAGSGPMPNSNPIPNGNLTPFPSMPQPPPSANQFRGIGSMRKNRYIDVLNNTQLNKN</sequence>
<organism evidence="2 3">
    <name type="scientific">Blomia tropicalis</name>
    <name type="common">Mite</name>
    <dbReference type="NCBI Taxonomy" id="40697"/>
    <lineage>
        <taxon>Eukaryota</taxon>
        <taxon>Metazoa</taxon>
        <taxon>Ecdysozoa</taxon>
        <taxon>Arthropoda</taxon>
        <taxon>Chelicerata</taxon>
        <taxon>Arachnida</taxon>
        <taxon>Acari</taxon>
        <taxon>Acariformes</taxon>
        <taxon>Sarcoptiformes</taxon>
        <taxon>Astigmata</taxon>
        <taxon>Glycyphagoidea</taxon>
        <taxon>Echimyopodidae</taxon>
        <taxon>Blomia</taxon>
    </lineage>
</organism>
<dbReference type="AlphaFoldDB" id="A0A9Q0MGJ4"/>
<feature type="region of interest" description="Disordered" evidence="1">
    <location>
        <begin position="835"/>
        <end position="929"/>
    </location>
</feature>
<dbReference type="EMBL" id="JAPWDV010000001">
    <property type="protein sequence ID" value="KAJ6223160.1"/>
    <property type="molecule type" value="Genomic_DNA"/>
</dbReference>
<feature type="compositionally biased region" description="Low complexity" evidence="1">
    <location>
        <begin position="1070"/>
        <end position="1118"/>
    </location>
</feature>
<dbReference type="OMA" id="NDCEINS"/>
<reference evidence="2" key="1">
    <citation type="submission" date="2022-12" db="EMBL/GenBank/DDBJ databases">
        <title>Genome assemblies of Blomia tropicalis.</title>
        <authorList>
            <person name="Cui Y."/>
        </authorList>
    </citation>
    <scope>NUCLEOTIDE SEQUENCE</scope>
    <source>
        <tissue evidence="2">Adult mites</tissue>
    </source>
</reference>
<feature type="compositionally biased region" description="Low complexity" evidence="1">
    <location>
        <begin position="905"/>
        <end position="916"/>
    </location>
</feature>
<dbReference type="GO" id="GO:0007030">
    <property type="term" value="P:Golgi organization"/>
    <property type="evidence" value="ECO:0007669"/>
    <property type="project" value="TreeGrafter"/>
</dbReference>
<feature type="compositionally biased region" description="Polar residues" evidence="1">
    <location>
        <begin position="733"/>
        <end position="766"/>
    </location>
</feature>
<feature type="region of interest" description="Disordered" evidence="1">
    <location>
        <begin position="942"/>
        <end position="1013"/>
    </location>
</feature>
<name>A0A9Q0MGJ4_BLOTA</name>
<proteinExistence type="predicted"/>